<proteinExistence type="predicted"/>
<dbReference type="PROSITE" id="PS51257">
    <property type="entry name" value="PROKAR_LIPOPROTEIN"/>
    <property type="match status" value="1"/>
</dbReference>
<gene>
    <name evidence="1" type="ORF">METZ01_LOCUS380677</name>
</gene>
<dbReference type="EMBL" id="UINC01140587">
    <property type="protein sequence ID" value="SVD27823.1"/>
    <property type="molecule type" value="Genomic_DNA"/>
</dbReference>
<sequence length="93" mass="9813">MRYWMIAILIAFLLGCGTEPDPEMKRALDDGTITSDFDVADTWGAPSGSVLINNGDASTSKIGVTLKLSAIDTVHVSGYFLSETNSTPNATAS</sequence>
<name>A0A382U0N5_9ZZZZ</name>
<feature type="non-terminal residue" evidence="1">
    <location>
        <position position="93"/>
    </location>
</feature>
<evidence type="ECO:0000313" key="1">
    <source>
        <dbReference type="EMBL" id="SVD27823.1"/>
    </source>
</evidence>
<dbReference type="AlphaFoldDB" id="A0A382U0N5"/>
<protein>
    <submittedName>
        <fullName evidence="1">Uncharacterized protein</fullName>
    </submittedName>
</protein>
<reference evidence="1" key="1">
    <citation type="submission" date="2018-05" db="EMBL/GenBank/DDBJ databases">
        <authorList>
            <person name="Lanie J.A."/>
            <person name="Ng W.-L."/>
            <person name="Kazmierczak K.M."/>
            <person name="Andrzejewski T.M."/>
            <person name="Davidsen T.M."/>
            <person name="Wayne K.J."/>
            <person name="Tettelin H."/>
            <person name="Glass J.I."/>
            <person name="Rusch D."/>
            <person name="Podicherti R."/>
            <person name="Tsui H.-C.T."/>
            <person name="Winkler M.E."/>
        </authorList>
    </citation>
    <scope>NUCLEOTIDE SEQUENCE</scope>
</reference>
<organism evidence="1">
    <name type="scientific">marine metagenome</name>
    <dbReference type="NCBI Taxonomy" id="408172"/>
    <lineage>
        <taxon>unclassified sequences</taxon>
        <taxon>metagenomes</taxon>
        <taxon>ecological metagenomes</taxon>
    </lineage>
</organism>
<accession>A0A382U0N5</accession>